<keyword evidence="1" id="KW-0732">Signal</keyword>
<feature type="domain" description="Glycosyl hydrolase family 92 N-terminal" evidence="3">
    <location>
        <begin position="40"/>
        <end position="298"/>
    </location>
</feature>
<dbReference type="EMBL" id="PVTF01000004">
    <property type="protein sequence ID" value="PRY42843.1"/>
    <property type="molecule type" value="Genomic_DNA"/>
</dbReference>
<dbReference type="PANTHER" id="PTHR12143:SF39">
    <property type="entry name" value="SECRETED PROTEIN"/>
    <property type="match status" value="1"/>
</dbReference>
<dbReference type="Pfam" id="PF17678">
    <property type="entry name" value="Glyco_hydro_92N"/>
    <property type="match status" value="1"/>
</dbReference>
<dbReference type="InterPro" id="IPR012939">
    <property type="entry name" value="Glyco_hydro_92"/>
</dbReference>
<dbReference type="Pfam" id="PF07971">
    <property type="entry name" value="Glyco_hydro_92"/>
    <property type="match status" value="1"/>
</dbReference>
<dbReference type="Gene3D" id="3.30.2080.10">
    <property type="entry name" value="GH92 mannosidase domain"/>
    <property type="match status" value="1"/>
</dbReference>
<dbReference type="InterPro" id="IPR041371">
    <property type="entry name" value="GH92_N"/>
</dbReference>
<name>A0A2T0TAZ4_9PSEU</name>
<keyword evidence="5" id="KW-1185">Reference proteome</keyword>
<dbReference type="InterPro" id="IPR050883">
    <property type="entry name" value="PNGase"/>
</dbReference>
<dbReference type="FunFam" id="3.30.2080.10:FF:000001">
    <property type="entry name" value="Alpha-1,2-mannosidase subfamily"/>
    <property type="match status" value="1"/>
</dbReference>
<proteinExistence type="predicted"/>
<dbReference type="Gene3D" id="1.20.1050.60">
    <property type="entry name" value="alpha-1,2-mannosidase"/>
    <property type="match status" value="1"/>
</dbReference>
<organism evidence="4 5">
    <name type="scientific">Umezawaea tangerina</name>
    <dbReference type="NCBI Taxonomy" id="84725"/>
    <lineage>
        <taxon>Bacteria</taxon>
        <taxon>Bacillati</taxon>
        <taxon>Actinomycetota</taxon>
        <taxon>Actinomycetes</taxon>
        <taxon>Pseudonocardiales</taxon>
        <taxon>Pseudonocardiaceae</taxon>
        <taxon>Umezawaea</taxon>
    </lineage>
</organism>
<sequence>MQRRGVLTTVLAAVALVTGVCSAPAALADPEAMAEDPASLVNPLIGTTNLGNTYPGAVAPFGMLAWSPELSKGNATRTAAPGGYHYDVNKVRGFSLTHMSGTGCAGGSGDIPFFPHVGTVTTSPAADGTDAVYASTFKHDNEVAKAGSYKVGLDSGATAELTATTRTGSGRFTFPADKPGTMLIRTANSETGSTASDVTVDAATRTVTGSVTSGNFCGYINQVGRRSYYTLHFVAQFDQPFKEVGTWQDGVVTPGSTTSTGATTYGTSGWPVVGKGSGAYIGFDTAAASTTNVKVGISYVSLDNAKANLKEENPPKATFEKTRDNAVKAWSKQLGKIEVGGGTPEQRTTFYTALYHALLHPNAFSDVNGEYWGMDGKPHKVTRKQKVQYGTFSGWDVYRSQLQLLTLLEPETGSDIAQSLLNQADQNGGVWDRWTHNSGGTHVMNGDPSAPALAGIYAFGGRDFDVKAALKSLVRAATVPTEQDLSKDGWAVMSVGQRPSLDKYLQLHYMPSVSNAWGGAAETLEMSTADFALSELAKDVKDPATAKVFAERSQWWQNNFDPVAHSSGGYVRNRNADGTWVKDFVPGTENGFVEGTSAQYSWMVPHNVAGLVESMGGKDRFTKRLDDFFHKADGSWALSGAGGDKAALDNEPSINSPWLYDYAGQPHKAQQTIRQVLNTMWGDKTGGIPGNDDLGAMSSWYVFAAMGMYPQVSSRAELVLGSPLFPKIKVDRPDGKDITITAPKAAADAPYVQSLKVNGKASTKPWLPTSFVEKGGKLDYVLGTTANTSWGSNPADAPPSFRDGEQPIKHDQPFYLTVSPTSPTLAPGGSVTAAVQAKRLYDGDPAVTYTATGDSALVFTPATGTVPIDDTGARFAISTTPDAPQGFYSATVTVTVAGAQPVVLPLTVKVAPPGSMLAAVNNIGASDDAGSEVADFDGGGYSYSRQALAAAGLSSGATGTVDGLTFTWPNSPNDRADNVVTNGQSVDVTGTKLSFIGAAADGGRTAAATVTYTDGTTGTVDLGFSDWTLGGGGQNPSYGNVVVAKTPYRNLLGGGNEQVVTNIFATKTFTAPEGKVLKSVQLPTNEGLHVFAIATA</sequence>
<dbReference type="InterPro" id="IPR014718">
    <property type="entry name" value="GH-type_carb-bd"/>
</dbReference>
<comment type="caution">
    <text evidence="4">The sequence shown here is derived from an EMBL/GenBank/DDBJ whole genome shotgun (WGS) entry which is preliminary data.</text>
</comment>
<dbReference type="AlphaFoldDB" id="A0A2T0TAZ4"/>
<evidence type="ECO:0000256" key="1">
    <source>
        <dbReference type="SAM" id="SignalP"/>
    </source>
</evidence>
<dbReference type="NCBIfam" id="TIGR01180">
    <property type="entry name" value="aman2_put"/>
    <property type="match status" value="1"/>
</dbReference>
<dbReference type="InterPro" id="IPR008928">
    <property type="entry name" value="6-hairpin_glycosidase_sf"/>
</dbReference>
<feature type="signal peptide" evidence="1">
    <location>
        <begin position="1"/>
        <end position="28"/>
    </location>
</feature>
<dbReference type="OrthoDB" id="9804511at2"/>
<reference evidence="4 5" key="1">
    <citation type="submission" date="2018-03" db="EMBL/GenBank/DDBJ databases">
        <title>Genomic Encyclopedia of Archaeal and Bacterial Type Strains, Phase II (KMG-II): from individual species to whole genera.</title>
        <authorList>
            <person name="Goeker M."/>
        </authorList>
    </citation>
    <scope>NUCLEOTIDE SEQUENCE [LARGE SCALE GENOMIC DNA]</scope>
    <source>
        <strain evidence="4 5">DSM 44720</strain>
    </source>
</reference>
<dbReference type="Proteomes" id="UP000239494">
    <property type="component" value="Unassembled WGS sequence"/>
</dbReference>
<dbReference type="GO" id="GO:0005975">
    <property type="term" value="P:carbohydrate metabolic process"/>
    <property type="evidence" value="ECO:0007669"/>
    <property type="project" value="InterPro"/>
</dbReference>
<dbReference type="SUPFAM" id="SSF48208">
    <property type="entry name" value="Six-hairpin glycosidases"/>
    <property type="match status" value="1"/>
</dbReference>
<evidence type="ECO:0000259" key="3">
    <source>
        <dbReference type="Pfam" id="PF17678"/>
    </source>
</evidence>
<feature type="chain" id="PRO_5015778628" evidence="1">
    <location>
        <begin position="29"/>
        <end position="1096"/>
    </location>
</feature>
<dbReference type="Gene3D" id="1.20.1610.10">
    <property type="entry name" value="alpha-1,2-mannosidases domains"/>
    <property type="match status" value="1"/>
</dbReference>
<feature type="domain" description="Glycosyl hydrolase family 92" evidence="2">
    <location>
        <begin position="304"/>
        <end position="783"/>
    </location>
</feature>
<protein>
    <submittedName>
        <fullName evidence="4">Putative alpha-1,2-mannosidase</fullName>
    </submittedName>
</protein>
<evidence type="ECO:0000259" key="2">
    <source>
        <dbReference type="Pfam" id="PF07971"/>
    </source>
</evidence>
<dbReference type="RefSeq" id="WP_106188195.1">
    <property type="nucleotide sequence ID" value="NZ_PVTF01000004.1"/>
</dbReference>
<evidence type="ECO:0000313" key="5">
    <source>
        <dbReference type="Proteomes" id="UP000239494"/>
    </source>
</evidence>
<dbReference type="GO" id="GO:0030246">
    <property type="term" value="F:carbohydrate binding"/>
    <property type="evidence" value="ECO:0007669"/>
    <property type="project" value="InterPro"/>
</dbReference>
<gene>
    <name evidence="4" type="ORF">CLV43_104680</name>
</gene>
<dbReference type="Gene3D" id="2.70.98.10">
    <property type="match status" value="1"/>
</dbReference>
<dbReference type="GO" id="GO:0005829">
    <property type="term" value="C:cytosol"/>
    <property type="evidence" value="ECO:0007669"/>
    <property type="project" value="TreeGrafter"/>
</dbReference>
<accession>A0A2T0TAZ4</accession>
<dbReference type="InterPro" id="IPR005887">
    <property type="entry name" value="GH92_a_mannosidase_put"/>
</dbReference>
<dbReference type="GO" id="GO:0000224">
    <property type="term" value="F:peptide-N4-(N-acetyl-beta-glucosaminyl)asparagine amidase activity"/>
    <property type="evidence" value="ECO:0007669"/>
    <property type="project" value="TreeGrafter"/>
</dbReference>
<dbReference type="PANTHER" id="PTHR12143">
    <property type="entry name" value="PEPTIDE N-GLYCANASE PNGASE -RELATED"/>
    <property type="match status" value="1"/>
</dbReference>
<dbReference type="GO" id="GO:0006516">
    <property type="term" value="P:glycoprotein catabolic process"/>
    <property type="evidence" value="ECO:0007669"/>
    <property type="project" value="TreeGrafter"/>
</dbReference>
<evidence type="ECO:0000313" key="4">
    <source>
        <dbReference type="EMBL" id="PRY42843.1"/>
    </source>
</evidence>